<dbReference type="RefSeq" id="XP_004261833.1">
    <property type="nucleotide sequence ID" value="XM_004261785.1"/>
</dbReference>
<dbReference type="EMBL" id="KB206169">
    <property type="protein sequence ID" value="ELP95062.1"/>
    <property type="molecule type" value="Genomic_DNA"/>
</dbReference>
<reference evidence="4 5" key="1">
    <citation type="submission" date="2012-10" db="EMBL/GenBank/DDBJ databases">
        <authorList>
            <person name="Zafar N."/>
            <person name="Inman J."/>
            <person name="Hall N."/>
            <person name="Lorenzi H."/>
            <person name="Caler E."/>
        </authorList>
    </citation>
    <scope>NUCLEOTIDE SEQUENCE [LARGE SCALE GENOMIC DNA]</scope>
    <source>
        <strain evidence="4 5">IP1</strain>
    </source>
</reference>
<evidence type="ECO:0000313" key="4">
    <source>
        <dbReference type="EMBL" id="ELP95062.1"/>
    </source>
</evidence>
<feature type="region of interest" description="Disordered" evidence="1">
    <location>
        <begin position="1078"/>
        <end position="1124"/>
    </location>
</feature>
<feature type="transmembrane region" description="Helical" evidence="2">
    <location>
        <begin position="682"/>
        <end position="710"/>
    </location>
</feature>
<feature type="compositionally biased region" description="Basic and acidic residues" evidence="1">
    <location>
        <begin position="1096"/>
        <end position="1112"/>
    </location>
</feature>
<feature type="transmembrane region" description="Helical" evidence="2">
    <location>
        <begin position="902"/>
        <end position="925"/>
    </location>
</feature>
<dbReference type="VEuPathDB" id="AmoebaDB:EIN_253260"/>
<feature type="transmembrane region" description="Helical" evidence="2">
    <location>
        <begin position="823"/>
        <end position="850"/>
    </location>
</feature>
<dbReference type="PANTHER" id="PTHR34730">
    <property type="entry name" value="UNNAMED PRODUCT"/>
    <property type="match status" value="1"/>
</dbReference>
<keyword evidence="2" id="KW-1133">Transmembrane helix</keyword>
<dbReference type="GeneID" id="14893997"/>
<evidence type="ECO:0000256" key="2">
    <source>
        <dbReference type="SAM" id="Phobius"/>
    </source>
</evidence>
<feature type="chain" id="PRO_5012700744" evidence="3">
    <location>
        <begin position="16"/>
        <end position="1124"/>
    </location>
</feature>
<dbReference type="AlphaFoldDB" id="A0A0A1UHC1"/>
<feature type="transmembrane region" description="Helical" evidence="2">
    <location>
        <begin position="1017"/>
        <end position="1037"/>
    </location>
</feature>
<keyword evidence="5" id="KW-1185">Reference proteome</keyword>
<keyword evidence="2" id="KW-0812">Transmembrane</keyword>
<sequence>MASLLLFAFIFGVLSLNYKATKKLDDNCNLACFLSGFKVNVNFNDTACGSVLGSTFCFKSLYIDEILLKSIDGKVDNVENPQSFSASLTLEKIHAIGTLTGSDLNTDIGVADLTLHDASMNFGMSMTTFNYKGYDLVDTVKSDMKVDLNSNEMDIAITCPTGNFLCKLLKFATNLGDLVSSILQSVLNKEIPTLEQMIDSNLTSIFNQTNHEYVMVYLERMEPTIIPVPNGMTNLTESSLFDMISWASTYLFGGNSSLGLNNLIDRFTKNTGSFVVGFGEQDTFADLSDTILNVLQFNNITIPDINGTLDFGLKFLNISGLNTWNKMEFFEPLRYTKSETNVSICESQPYCDQQLKISSGLQMLSINVSFTMNASADGEMINTSGKKLHEEGNLYVLVTDNYLEGRIQVAIPNGKFEEYSNNQCTNITCLLALFQNGTGIPLLRVNTSLDILKMTAASSSIEDGVQHIINSVADVFINRYKPVIPAFLNGLVNGLGGDAVNSLLEGYIGKSCDQDPDMAVKEYNTAVVATTISVAFVLSLLICCIAILFLVVKWRMAKQVDSEEKSTETADQEKVSECEENEKTKKPFLERLKAFPLWFCKQWTRTDPEGASLFLDSRVNIVIRVVIPFVILLGIALFLTSNTGVGATVNAYISIGNENTIVLPVADFGLMNSVKDMWTAKVYPLAILIMLFSGVWPYAKLAVLLFTFFMPSKIVPPKVRGYILLVLDALGKWSMLDSYVMVLMIVAFYFNIPLPIRHGDNVEDPVKINLYVDECYGFVTLLLGTLFSLVLSHVVVGVHNFLQHNPEDNKGKEGLSWKPLFMYTRFLVTKIVIPVFLFITFVLVMTGFFLTSFSFDFNGLAGWALKILGQSPERTFSVVDLGTQLPGAAKEPNSFAVRITQIVYFLTIVAIPILHLVSLFALWFLPLQRKFQSWLYHACEVFYAWSCIDVFVISVIAAIVELSQFASFMVEPMCGAKIDALGMSIDEIVAKFFGEEQLIEGHETCFEVKANLESGCWLLFVAVVLYTIVTIAMMQIVKRALAKRLPTPEELDKMHENCIEMKEENTDVPIASPVNVVGADGTPDQHTLEPVEPETDSNKEEEVMNDNIKEEDVPQTVTNDEQDA</sequence>
<keyword evidence="3" id="KW-0732">Signal</keyword>
<feature type="transmembrane region" description="Helical" evidence="2">
    <location>
        <begin position="526"/>
        <end position="552"/>
    </location>
</feature>
<dbReference type="OMA" id="MHENCIE"/>
<evidence type="ECO:0000313" key="5">
    <source>
        <dbReference type="Proteomes" id="UP000014680"/>
    </source>
</evidence>
<feature type="transmembrane region" description="Helical" evidence="2">
    <location>
        <begin position="934"/>
        <end position="960"/>
    </location>
</feature>
<gene>
    <name evidence="4" type="ORF">EIN_253260</name>
</gene>
<accession>A0A0A1UHC1</accession>
<feature type="transmembrane region" description="Helical" evidence="2">
    <location>
        <begin position="739"/>
        <end position="756"/>
    </location>
</feature>
<evidence type="ECO:0000256" key="1">
    <source>
        <dbReference type="SAM" id="MobiDB-lite"/>
    </source>
</evidence>
<feature type="transmembrane region" description="Helical" evidence="2">
    <location>
        <begin position="776"/>
        <end position="802"/>
    </location>
</feature>
<keyword evidence="2" id="KW-0472">Membrane</keyword>
<feature type="signal peptide" evidence="3">
    <location>
        <begin position="1"/>
        <end position="15"/>
    </location>
</feature>
<protein>
    <submittedName>
        <fullName evidence="4">Uncharacterized protein</fullName>
    </submittedName>
</protein>
<dbReference type="Proteomes" id="UP000014680">
    <property type="component" value="Unassembled WGS sequence"/>
</dbReference>
<dbReference type="OrthoDB" id="445675at2759"/>
<organism evidence="4 5">
    <name type="scientific">Entamoeba invadens IP1</name>
    <dbReference type="NCBI Taxonomy" id="370355"/>
    <lineage>
        <taxon>Eukaryota</taxon>
        <taxon>Amoebozoa</taxon>
        <taxon>Evosea</taxon>
        <taxon>Archamoebae</taxon>
        <taxon>Mastigamoebida</taxon>
        <taxon>Entamoebidae</taxon>
        <taxon>Entamoeba</taxon>
    </lineage>
</organism>
<proteinExistence type="predicted"/>
<dbReference type="Pfam" id="PF04403">
    <property type="entry name" value="PqiA"/>
    <property type="match status" value="2"/>
</dbReference>
<dbReference type="KEGG" id="eiv:EIN_253260"/>
<feature type="compositionally biased region" description="Polar residues" evidence="1">
    <location>
        <begin position="1115"/>
        <end position="1124"/>
    </location>
</feature>
<evidence type="ECO:0000256" key="3">
    <source>
        <dbReference type="SAM" id="SignalP"/>
    </source>
</evidence>
<dbReference type="InterPro" id="IPR007498">
    <property type="entry name" value="PqiA-like"/>
</dbReference>
<feature type="transmembrane region" description="Helical" evidence="2">
    <location>
        <begin position="621"/>
        <end position="639"/>
    </location>
</feature>
<dbReference type="PANTHER" id="PTHR34730:SF1">
    <property type="entry name" value="PARAQUAT-INDUCIBLE PROTEIN A"/>
    <property type="match status" value="1"/>
</dbReference>
<name>A0A0A1UHC1_ENTIV</name>